<comment type="similarity">
    <text evidence="2 6 8">Belongs to the citrate synthase family.</text>
</comment>
<evidence type="ECO:0000256" key="4">
    <source>
        <dbReference type="ARBA" id="ARBA00022679"/>
    </source>
</evidence>
<evidence type="ECO:0000256" key="7">
    <source>
        <dbReference type="PIRSR" id="PIRSR001369-1"/>
    </source>
</evidence>
<reference evidence="9 10" key="1">
    <citation type="journal article" date="2017" name="BMC Genomics">
        <title>Comparative genomic and phylogenomic analyses of the Bifidobacteriaceae family.</title>
        <authorList>
            <person name="Lugli G.A."/>
            <person name="Milani C."/>
            <person name="Turroni F."/>
            <person name="Duranti S."/>
            <person name="Mancabelli L."/>
            <person name="Mangifesta M."/>
            <person name="Ferrario C."/>
            <person name="Modesto M."/>
            <person name="Mattarelli P."/>
            <person name="Jiri K."/>
            <person name="van Sinderen D."/>
            <person name="Ventura M."/>
        </authorList>
    </citation>
    <scope>NUCLEOTIDE SEQUENCE [LARGE SCALE GENOMIC DNA]</scope>
    <source>
        <strain evidence="9 10">DSM 24762</strain>
    </source>
</reference>
<comment type="catalytic activity">
    <reaction evidence="5">
        <text>oxaloacetate + acetyl-CoA + H2O = citrate + CoA + H(+)</text>
        <dbReference type="Rhea" id="RHEA:16845"/>
        <dbReference type="ChEBI" id="CHEBI:15377"/>
        <dbReference type="ChEBI" id="CHEBI:15378"/>
        <dbReference type="ChEBI" id="CHEBI:16452"/>
        <dbReference type="ChEBI" id="CHEBI:16947"/>
        <dbReference type="ChEBI" id="CHEBI:57287"/>
        <dbReference type="ChEBI" id="CHEBI:57288"/>
        <dbReference type="EC" id="2.3.3.16"/>
    </reaction>
</comment>
<dbReference type="Gene3D" id="1.10.230.10">
    <property type="entry name" value="Cytochrome P450-Terp, domain 2"/>
    <property type="match status" value="1"/>
</dbReference>
<dbReference type="PROSITE" id="PS00480">
    <property type="entry name" value="CITRATE_SYNTHASE"/>
    <property type="match status" value="1"/>
</dbReference>
<keyword evidence="4 6" id="KW-0808">Transferase</keyword>
<dbReference type="GO" id="GO:0005829">
    <property type="term" value="C:cytosol"/>
    <property type="evidence" value="ECO:0007669"/>
    <property type="project" value="TreeGrafter"/>
</dbReference>
<dbReference type="InterPro" id="IPR016143">
    <property type="entry name" value="Citrate_synth-like_sm_a-sub"/>
</dbReference>
<dbReference type="UniPathway" id="UPA00223"/>
<evidence type="ECO:0000256" key="2">
    <source>
        <dbReference type="ARBA" id="ARBA00010566"/>
    </source>
</evidence>
<dbReference type="PANTHER" id="PTHR11739">
    <property type="entry name" value="CITRATE SYNTHASE"/>
    <property type="match status" value="1"/>
</dbReference>
<dbReference type="EMBL" id="MWWT01000008">
    <property type="protein sequence ID" value="OZG53750.1"/>
    <property type="molecule type" value="Genomic_DNA"/>
</dbReference>
<dbReference type="PANTHER" id="PTHR11739:SF4">
    <property type="entry name" value="CITRATE SYNTHASE, PEROXISOMAL"/>
    <property type="match status" value="1"/>
</dbReference>
<accession>A0A261F3Q5</accession>
<dbReference type="Pfam" id="PF00285">
    <property type="entry name" value="Citrate_synt"/>
    <property type="match status" value="1"/>
</dbReference>
<dbReference type="Proteomes" id="UP000243657">
    <property type="component" value="Unassembled WGS sequence"/>
</dbReference>
<evidence type="ECO:0000256" key="8">
    <source>
        <dbReference type="RuleBase" id="RU003406"/>
    </source>
</evidence>
<feature type="active site" evidence="7">
    <location>
        <position position="277"/>
    </location>
</feature>
<organism evidence="9 10">
    <name type="scientific">Alloscardovia macacae</name>
    <dbReference type="NCBI Taxonomy" id="1160091"/>
    <lineage>
        <taxon>Bacteria</taxon>
        <taxon>Bacillati</taxon>
        <taxon>Actinomycetota</taxon>
        <taxon>Actinomycetes</taxon>
        <taxon>Bifidobacteriales</taxon>
        <taxon>Bifidobacteriaceae</taxon>
        <taxon>Alloscardovia</taxon>
    </lineage>
</organism>
<dbReference type="NCBIfam" id="NF010638">
    <property type="entry name" value="PRK14035.1"/>
    <property type="match status" value="1"/>
</dbReference>
<evidence type="ECO:0000313" key="9">
    <source>
        <dbReference type="EMBL" id="OZG53750.1"/>
    </source>
</evidence>
<dbReference type="InterPro" id="IPR036969">
    <property type="entry name" value="Citrate_synthase_sf"/>
</dbReference>
<dbReference type="NCBIfam" id="TIGR01800">
    <property type="entry name" value="cit_synth_II"/>
    <property type="match status" value="1"/>
</dbReference>
<keyword evidence="3" id="KW-0816">Tricarboxylic acid cycle</keyword>
<dbReference type="InterPro" id="IPR019810">
    <property type="entry name" value="Citrate_synthase_AS"/>
</dbReference>
<evidence type="ECO:0000256" key="6">
    <source>
        <dbReference type="PIRNR" id="PIRNR001369"/>
    </source>
</evidence>
<dbReference type="PRINTS" id="PR00143">
    <property type="entry name" value="CITRTSNTHASE"/>
</dbReference>
<dbReference type="GO" id="GO:0005975">
    <property type="term" value="P:carbohydrate metabolic process"/>
    <property type="evidence" value="ECO:0007669"/>
    <property type="project" value="TreeGrafter"/>
</dbReference>
<evidence type="ECO:0000256" key="3">
    <source>
        <dbReference type="ARBA" id="ARBA00022532"/>
    </source>
</evidence>
<name>A0A261F3Q5_9BIFI</name>
<gene>
    <name evidence="9" type="ORF">ALMA_1315</name>
</gene>
<dbReference type="Gene3D" id="1.10.580.10">
    <property type="entry name" value="Citrate Synthase, domain 1"/>
    <property type="match status" value="1"/>
</dbReference>
<evidence type="ECO:0000256" key="5">
    <source>
        <dbReference type="ARBA" id="ARBA00049288"/>
    </source>
</evidence>
<dbReference type="InterPro" id="IPR011278">
    <property type="entry name" value="2-MeCitrate/Citrate_synth_II"/>
</dbReference>
<comment type="caution">
    <text evidence="9">The sequence shown here is derived from an EMBL/GenBank/DDBJ whole genome shotgun (WGS) entry which is preliminary data.</text>
</comment>
<dbReference type="RefSeq" id="WP_094726928.1">
    <property type="nucleotide sequence ID" value="NZ_JBHLWS010000009.1"/>
</dbReference>
<evidence type="ECO:0000256" key="1">
    <source>
        <dbReference type="ARBA" id="ARBA00005163"/>
    </source>
</evidence>
<sequence>MNAAHTPATHTPAAQTPAANGMKDMIACQTRISSIVDDRLAYAGYDISELMENNASFEEVIYLLWNLHLPTQVELNHFVRELRANYEISDAVEQCILIQSRRHLHPMSVLRSTVSLLGVYNVRAEDTSVDARYDQSIQLMAKMPTIIATFARLRRGLVPLAPRTDLSFAANFLYMLTGHEPTALEEEAMNKALILHADHELNASTFAARVCASTLSDIYSCVTTAIGTLKGPLHGGANERVFEMLTEIRERVDAGGSVSDYLGQKLSSEEKIMGFGHRVYKTRDPREQYLRAMAEELTTGTENAVWYELSREIEDYMKNTKGLIPNVDFYSATVYHTLGIDRDIFTLIFAMSRVSGWIAHIQEQQKHNKLIRPRSQYVGLSGLTYEAVGRR</sequence>
<feature type="active site" evidence="7">
    <location>
        <position position="328"/>
    </location>
</feature>
<dbReference type="SUPFAM" id="SSF48256">
    <property type="entry name" value="Citrate synthase"/>
    <property type="match status" value="1"/>
</dbReference>
<protein>
    <recommendedName>
        <fullName evidence="6">Citrate synthase</fullName>
    </recommendedName>
</protein>
<dbReference type="GO" id="GO:0006099">
    <property type="term" value="P:tricarboxylic acid cycle"/>
    <property type="evidence" value="ECO:0007669"/>
    <property type="project" value="UniProtKB-UniPathway"/>
</dbReference>
<dbReference type="GO" id="GO:0036440">
    <property type="term" value="F:citrate synthase activity"/>
    <property type="evidence" value="ECO:0007669"/>
    <property type="project" value="UniProtKB-EC"/>
</dbReference>
<dbReference type="InterPro" id="IPR024176">
    <property type="entry name" value="Citrate_synthase_bac-typ"/>
</dbReference>
<evidence type="ECO:0000313" key="10">
    <source>
        <dbReference type="Proteomes" id="UP000243657"/>
    </source>
</evidence>
<dbReference type="InterPro" id="IPR002020">
    <property type="entry name" value="Citrate_synthase"/>
</dbReference>
<dbReference type="PIRSF" id="PIRSF001369">
    <property type="entry name" value="Citrate_synth"/>
    <property type="match status" value="1"/>
</dbReference>
<dbReference type="InterPro" id="IPR016142">
    <property type="entry name" value="Citrate_synth-like_lrg_a-sub"/>
</dbReference>
<dbReference type="AlphaFoldDB" id="A0A261F3Q5"/>
<proteinExistence type="inferred from homology"/>
<keyword evidence="10" id="KW-1185">Reference proteome</keyword>
<comment type="pathway">
    <text evidence="1">Carbohydrate metabolism; tricarboxylic acid cycle.</text>
</comment>